<sequence>MPRLPPQSTFYFVFYGGTFVLTTNEIMSLLILRVSNLYKLQDLSTVLPWVLIVSRRTVRKNKFVDFMGEYHLYLIVSCGAVPIIIPRVSGVHMLLQSFELIHGVLLCEGEDIDPSYYDVQLSGFSSLSDQLGSAVPSSTLSVSRRHALPSVTQVTQLSLLSDRVFFASSPRRHRTSYPDLENPGTRGPTPLIFSFSFFRPQRHYRRRDHEHFIAAASSGGSGFRILLSFGLVYGSIFSTAQVVREQRGMQSAQQQVPPESESMEVLLVRMLAMVRNVAVPARGSVEKLWCDDEGSMAVVLESFP</sequence>
<dbReference type="InterPro" id="IPR044668">
    <property type="entry name" value="PuuD-like"/>
</dbReference>
<comment type="caution">
    <text evidence="2">The sequence shown here is derived from an EMBL/GenBank/DDBJ whole genome shotgun (WGS) entry which is preliminary data.</text>
</comment>
<feature type="transmembrane region" description="Helical" evidence="1">
    <location>
        <begin position="70"/>
        <end position="88"/>
    </location>
</feature>
<dbReference type="AlphaFoldDB" id="A0A540KTX8"/>
<evidence type="ECO:0000313" key="2">
    <source>
        <dbReference type="EMBL" id="TQD77684.1"/>
    </source>
</evidence>
<dbReference type="EMBL" id="VIEB01000948">
    <property type="protein sequence ID" value="TQD77684.1"/>
    <property type="molecule type" value="Genomic_DNA"/>
</dbReference>
<dbReference type="InterPro" id="IPR029062">
    <property type="entry name" value="Class_I_gatase-like"/>
</dbReference>
<dbReference type="PANTHER" id="PTHR43235">
    <property type="entry name" value="GLUTAMINE AMIDOTRANSFERASE PB2B2.05-RELATED"/>
    <property type="match status" value="1"/>
</dbReference>
<keyword evidence="3" id="KW-1185">Reference proteome</keyword>
<dbReference type="Gene3D" id="3.40.50.880">
    <property type="match status" value="1"/>
</dbReference>
<protein>
    <submittedName>
        <fullName evidence="2">Uncharacterized protein</fullName>
    </submittedName>
</protein>
<evidence type="ECO:0000313" key="3">
    <source>
        <dbReference type="Proteomes" id="UP000315295"/>
    </source>
</evidence>
<dbReference type="STRING" id="106549.A0A540KTX8"/>
<feature type="transmembrane region" description="Helical" evidence="1">
    <location>
        <begin position="12"/>
        <end position="32"/>
    </location>
</feature>
<evidence type="ECO:0000256" key="1">
    <source>
        <dbReference type="SAM" id="Phobius"/>
    </source>
</evidence>
<keyword evidence="1" id="KW-0812">Transmembrane</keyword>
<keyword evidence="1" id="KW-0472">Membrane</keyword>
<organism evidence="2 3">
    <name type="scientific">Malus baccata</name>
    <name type="common">Siberian crab apple</name>
    <name type="synonym">Pyrus baccata</name>
    <dbReference type="NCBI Taxonomy" id="106549"/>
    <lineage>
        <taxon>Eukaryota</taxon>
        <taxon>Viridiplantae</taxon>
        <taxon>Streptophyta</taxon>
        <taxon>Embryophyta</taxon>
        <taxon>Tracheophyta</taxon>
        <taxon>Spermatophyta</taxon>
        <taxon>Magnoliopsida</taxon>
        <taxon>eudicotyledons</taxon>
        <taxon>Gunneridae</taxon>
        <taxon>Pentapetalae</taxon>
        <taxon>rosids</taxon>
        <taxon>fabids</taxon>
        <taxon>Rosales</taxon>
        <taxon>Rosaceae</taxon>
        <taxon>Amygdaloideae</taxon>
        <taxon>Maleae</taxon>
        <taxon>Malus</taxon>
    </lineage>
</organism>
<dbReference type="GO" id="GO:0016811">
    <property type="term" value="F:hydrolase activity, acting on carbon-nitrogen (but not peptide) bonds, in linear amides"/>
    <property type="evidence" value="ECO:0007669"/>
    <property type="project" value="InterPro"/>
</dbReference>
<gene>
    <name evidence="2" type="ORF">C1H46_036785</name>
</gene>
<keyword evidence="1" id="KW-1133">Transmembrane helix</keyword>
<dbReference type="GO" id="GO:0005829">
    <property type="term" value="C:cytosol"/>
    <property type="evidence" value="ECO:0007669"/>
    <property type="project" value="TreeGrafter"/>
</dbReference>
<reference evidence="2 3" key="1">
    <citation type="journal article" date="2019" name="G3 (Bethesda)">
        <title>Sequencing of a Wild Apple (Malus baccata) Genome Unravels the Differences Between Cultivated and Wild Apple Species Regarding Disease Resistance and Cold Tolerance.</title>
        <authorList>
            <person name="Chen X."/>
        </authorList>
    </citation>
    <scope>NUCLEOTIDE SEQUENCE [LARGE SCALE GENOMIC DNA]</scope>
    <source>
        <strain evidence="3">cv. Shandingzi</strain>
        <tissue evidence="2">Leaves</tissue>
    </source>
</reference>
<dbReference type="PANTHER" id="PTHR43235:SF10">
    <property type="entry name" value="GLUTAMINE AMIDOTRANSFERASE PB2B2.05"/>
    <property type="match status" value="1"/>
</dbReference>
<dbReference type="Proteomes" id="UP000315295">
    <property type="component" value="Unassembled WGS sequence"/>
</dbReference>
<accession>A0A540KTX8</accession>
<proteinExistence type="predicted"/>
<name>A0A540KTX8_MALBA</name>